<dbReference type="SUPFAM" id="SSF53474">
    <property type="entry name" value="alpha/beta-Hydrolases"/>
    <property type="match status" value="1"/>
</dbReference>
<accession>A0AAD6VGI9</accession>
<evidence type="ECO:0000256" key="1">
    <source>
        <dbReference type="ARBA" id="ARBA00005964"/>
    </source>
</evidence>
<sequence>MPGQYTTSSGPVVHHSPLGTSFYGIQHPASTSETPIHQYRGIKYASIPARFRQSRLLTYVPPTVDASQYGPICPQLQKKSLEEELFGMGRDIPQYVPEQNEFECLNLNITCPAGLTARSCIPVMLWVHGGGDRGYGSSWMYDGGSFVRKSMLLDKPVIVVTFNFRIGLLGFAASTLIQDDNKAAGDPGVGNYGLRDQRTAMEWIHRYIREFGGDPDNVTLFGESSGAADILYHLWSTANQHRPLFHRAIIQSAIIDHIPDVVSAGWHISRVMSSLDVSTVDDLRTISAEKLVKHSVGSMLRAVDDGHFFLPDWRTHLYAEPSTLRRTLKPPTGRRASSSRSRSRSRVRPQSAKTSVHQPLIIGDTGSVSLVWSLPASLWTSQAVVRRLNAICQSNTKATSLMSLYDICLSTPDDEIVDRVLDLICDSRVAWPMECVAACARHRRGDAGVWRYVFDQEAPARAGHKADLAYLFDNVPHPFPTTPDGSPVIDFCDSFDLDDDDDAHDRKFDSDEEDDDAWLEPHVDEWSYMRVRDAMQERWIAFAHGEEPWRTNSVYVFGPEGEVGERSRQIFESRRRKAIWREALEPLGMPLVQKVGMELSRGPPIKNEQTKY</sequence>
<proteinExistence type="inferred from homology"/>
<dbReference type="Proteomes" id="UP001219525">
    <property type="component" value="Unassembled WGS sequence"/>
</dbReference>
<feature type="domain" description="Carboxylesterase type B" evidence="5">
    <location>
        <begin position="25"/>
        <end position="253"/>
    </location>
</feature>
<dbReference type="AlphaFoldDB" id="A0AAD6VGI9"/>
<organism evidence="6 7">
    <name type="scientific">Mycena pura</name>
    <dbReference type="NCBI Taxonomy" id="153505"/>
    <lineage>
        <taxon>Eukaryota</taxon>
        <taxon>Fungi</taxon>
        <taxon>Dikarya</taxon>
        <taxon>Basidiomycota</taxon>
        <taxon>Agaricomycotina</taxon>
        <taxon>Agaricomycetes</taxon>
        <taxon>Agaricomycetidae</taxon>
        <taxon>Agaricales</taxon>
        <taxon>Marasmiineae</taxon>
        <taxon>Mycenaceae</taxon>
        <taxon>Mycena</taxon>
    </lineage>
</organism>
<dbReference type="Gene3D" id="3.40.50.1820">
    <property type="entry name" value="alpha/beta hydrolase"/>
    <property type="match status" value="1"/>
</dbReference>
<dbReference type="EC" id="3.1.1.-" evidence="3"/>
<evidence type="ECO:0000313" key="7">
    <source>
        <dbReference type="Proteomes" id="UP001219525"/>
    </source>
</evidence>
<comment type="similarity">
    <text evidence="1 3">Belongs to the type-B carboxylesterase/lipase family.</text>
</comment>
<dbReference type="InterPro" id="IPR029058">
    <property type="entry name" value="AB_hydrolase_fold"/>
</dbReference>
<keyword evidence="7" id="KW-1185">Reference proteome</keyword>
<protein>
    <recommendedName>
        <fullName evidence="3">Carboxylic ester hydrolase</fullName>
        <ecNumber evidence="3">3.1.1.-</ecNumber>
    </recommendedName>
</protein>
<evidence type="ECO:0000256" key="4">
    <source>
        <dbReference type="SAM" id="MobiDB-lite"/>
    </source>
</evidence>
<dbReference type="InterPro" id="IPR019826">
    <property type="entry name" value="Carboxylesterase_B_AS"/>
</dbReference>
<dbReference type="PROSITE" id="PS00122">
    <property type="entry name" value="CARBOXYLESTERASE_B_1"/>
    <property type="match status" value="1"/>
</dbReference>
<name>A0AAD6VGI9_9AGAR</name>
<evidence type="ECO:0000313" key="6">
    <source>
        <dbReference type="EMBL" id="KAJ7211322.1"/>
    </source>
</evidence>
<dbReference type="EMBL" id="JARJCW010000026">
    <property type="protein sequence ID" value="KAJ7211322.1"/>
    <property type="molecule type" value="Genomic_DNA"/>
</dbReference>
<keyword evidence="2 3" id="KW-0378">Hydrolase</keyword>
<evidence type="ECO:0000256" key="3">
    <source>
        <dbReference type="RuleBase" id="RU361235"/>
    </source>
</evidence>
<dbReference type="PANTHER" id="PTHR11559">
    <property type="entry name" value="CARBOXYLESTERASE"/>
    <property type="match status" value="1"/>
</dbReference>
<dbReference type="InterPro" id="IPR002018">
    <property type="entry name" value="CarbesteraseB"/>
</dbReference>
<dbReference type="GO" id="GO:0016787">
    <property type="term" value="F:hydrolase activity"/>
    <property type="evidence" value="ECO:0007669"/>
    <property type="project" value="UniProtKB-KW"/>
</dbReference>
<evidence type="ECO:0000256" key="2">
    <source>
        <dbReference type="ARBA" id="ARBA00022801"/>
    </source>
</evidence>
<dbReference type="Pfam" id="PF00135">
    <property type="entry name" value="COesterase"/>
    <property type="match status" value="1"/>
</dbReference>
<evidence type="ECO:0000259" key="5">
    <source>
        <dbReference type="Pfam" id="PF00135"/>
    </source>
</evidence>
<comment type="caution">
    <text evidence="6">The sequence shown here is derived from an EMBL/GenBank/DDBJ whole genome shotgun (WGS) entry which is preliminary data.</text>
</comment>
<dbReference type="InterPro" id="IPR050309">
    <property type="entry name" value="Type-B_Carboxylest/Lipase"/>
</dbReference>
<feature type="region of interest" description="Disordered" evidence="4">
    <location>
        <begin position="324"/>
        <end position="356"/>
    </location>
</feature>
<gene>
    <name evidence="6" type="ORF">GGX14DRAFT_624268</name>
</gene>
<reference evidence="6" key="1">
    <citation type="submission" date="2023-03" db="EMBL/GenBank/DDBJ databases">
        <title>Massive genome expansion in bonnet fungi (Mycena s.s.) driven by repeated elements and novel gene families across ecological guilds.</title>
        <authorList>
            <consortium name="Lawrence Berkeley National Laboratory"/>
            <person name="Harder C.B."/>
            <person name="Miyauchi S."/>
            <person name="Viragh M."/>
            <person name="Kuo A."/>
            <person name="Thoen E."/>
            <person name="Andreopoulos B."/>
            <person name="Lu D."/>
            <person name="Skrede I."/>
            <person name="Drula E."/>
            <person name="Henrissat B."/>
            <person name="Morin E."/>
            <person name="Kohler A."/>
            <person name="Barry K."/>
            <person name="LaButti K."/>
            <person name="Morin E."/>
            <person name="Salamov A."/>
            <person name="Lipzen A."/>
            <person name="Mereny Z."/>
            <person name="Hegedus B."/>
            <person name="Baldrian P."/>
            <person name="Stursova M."/>
            <person name="Weitz H."/>
            <person name="Taylor A."/>
            <person name="Grigoriev I.V."/>
            <person name="Nagy L.G."/>
            <person name="Martin F."/>
            <person name="Kauserud H."/>
        </authorList>
    </citation>
    <scope>NUCLEOTIDE SEQUENCE</scope>
    <source>
        <strain evidence="6">9144</strain>
    </source>
</reference>